<reference evidence="2" key="1">
    <citation type="submission" date="2014-11" db="EMBL/GenBank/DDBJ databases">
        <authorList>
            <person name="Otto D Thomas"/>
            <person name="Naeem Raeece"/>
        </authorList>
    </citation>
    <scope>NUCLEOTIDE SEQUENCE</scope>
</reference>
<dbReference type="Gene3D" id="1.25.40.10">
    <property type="entry name" value="Tetratricopeptide repeat domain"/>
    <property type="match status" value="1"/>
</dbReference>
<protein>
    <submittedName>
        <fullName evidence="2">Uncharacterized protein</fullName>
    </submittedName>
</protein>
<name>A0A0G4HDR6_9ALVE</name>
<feature type="region of interest" description="Disordered" evidence="1">
    <location>
        <begin position="408"/>
        <end position="437"/>
    </location>
</feature>
<organism evidence="2">
    <name type="scientific">Chromera velia CCMP2878</name>
    <dbReference type="NCBI Taxonomy" id="1169474"/>
    <lineage>
        <taxon>Eukaryota</taxon>
        <taxon>Sar</taxon>
        <taxon>Alveolata</taxon>
        <taxon>Colpodellida</taxon>
        <taxon>Chromeraceae</taxon>
        <taxon>Chromera</taxon>
    </lineage>
</organism>
<sequence length="748" mass="83266">MLEDLFLLSRCDGLGAFYLVSPMRDGRSLKIVSICLKVLDGFRNRWALPVGNSPPPWASSTSAFVEFAEKKMGAFQMKKDVGGAHNGKERKTFRAVSREIAAALVAQAETETAPSMWRQERDLGPAVSLLKAALAPELQRGPAERQRLLHKFVHQNASVNEQKDLIAEILPALRPRPLVRHLGLDEERPGENWYGAVLCMIQARGEYRDTFGFAEVIREWMTPRLRQVKGDTVQQKIENILLEFGSDGRPGVQKELKRTSEVMKFMALWHLLGGETRMSAPCLLVAEDAERDWARSALACALVISSPLFDIFPVLSHRAFHQKVQDRQIASFRFVSEAPLNGLKEAARERANVPSERAREEEEELEGEEGRTVVASQYGGMRLQLGPGIDDQLASELAALMGDSSFAGRQARRRERDPVGEREETERNPATERNNALKRALEMEGIGKECRAESKERAKRVLQRAAAAGDGEALTVLACLSLDECNRSRSRRQSAGVEWAVFGFLPQVTRQIADKPEFAEGVRYLGKAASLGWVSPLTLRLGSVTQHDPSLMHGLEGSEKIVSASDSREEEMRKEMRKRAAERVRERARRLIAQAVQETGGGGLAAADRQKTEGNKLYSDGRYEEALGKYSEAVHILGVFKSRQQCGAMEEPAAAKADIQRARQAPWTGAPEAWAEKLKGKEKRAQEGLEQARKAKKREKDRERKNSPSAGVECAVYIVLLKRRGTLSKETASEISKLLKKTARAKKS</sequence>
<feature type="compositionally biased region" description="Basic and acidic residues" evidence="1">
    <location>
        <begin position="414"/>
        <end position="430"/>
    </location>
</feature>
<feature type="compositionally biased region" description="Basic and acidic residues" evidence="1">
    <location>
        <begin position="346"/>
        <end position="360"/>
    </location>
</feature>
<feature type="region of interest" description="Disordered" evidence="1">
    <location>
        <begin position="677"/>
        <end position="709"/>
    </location>
</feature>
<dbReference type="VEuPathDB" id="CryptoDB:Cvel_26475"/>
<feature type="compositionally biased region" description="Basic and acidic residues" evidence="1">
    <location>
        <begin position="677"/>
        <end position="706"/>
    </location>
</feature>
<proteinExistence type="predicted"/>
<gene>
    <name evidence="2" type="ORF">Cvel_26475</name>
</gene>
<dbReference type="EMBL" id="CDMZ01002368">
    <property type="protein sequence ID" value="CEM42054.1"/>
    <property type="molecule type" value="Genomic_DNA"/>
</dbReference>
<evidence type="ECO:0000256" key="1">
    <source>
        <dbReference type="SAM" id="MobiDB-lite"/>
    </source>
</evidence>
<feature type="region of interest" description="Disordered" evidence="1">
    <location>
        <begin position="346"/>
        <end position="371"/>
    </location>
</feature>
<accession>A0A0G4HDR6</accession>
<evidence type="ECO:0000313" key="2">
    <source>
        <dbReference type="EMBL" id="CEM42054.1"/>
    </source>
</evidence>
<dbReference type="InterPro" id="IPR011990">
    <property type="entry name" value="TPR-like_helical_dom_sf"/>
</dbReference>
<dbReference type="AlphaFoldDB" id="A0A0G4HDR6"/>